<dbReference type="PANTHER" id="PTHR35908">
    <property type="entry name" value="HYPOTHETICAL FUSION PROTEIN"/>
    <property type="match status" value="1"/>
</dbReference>
<dbReference type="OrthoDB" id="5524593at2"/>
<dbReference type="PATRIC" id="fig|1631356.3.peg.3306"/>
<gene>
    <name evidence="2" type="ORF">VV01_16645</name>
</gene>
<dbReference type="PROSITE" id="PS51819">
    <property type="entry name" value="VOC"/>
    <property type="match status" value="1"/>
</dbReference>
<sequence>MANSWTGVTIDCADPARLAAFWSALLDRPLTQEHEGPDWATIGSRDDPLPRLNFQRVPEPQQGKVRLHLDVRVDDIEAGRRQVEDLGGRATGERHDYDEGVVMVMADPEDHVFCLVQYFD</sequence>
<dbReference type="PANTHER" id="PTHR35908:SF1">
    <property type="entry name" value="CONSERVED PROTEIN"/>
    <property type="match status" value="1"/>
</dbReference>
<evidence type="ECO:0000313" key="3">
    <source>
        <dbReference type="Proteomes" id="UP000037397"/>
    </source>
</evidence>
<accession>A0A0L6CL83</accession>
<evidence type="ECO:0000313" key="2">
    <source>
        <dbReference type="EMBL" id="KNX38405.1"/>
    </source>
</evidence>
<organism evidence="2 3">
    <name type="scientific">Luteipulveratus halotolerans</name>
    <dbReference type="NCBI Taxonomy" id="1631356"/>
    <lineage>
        <taxon>Bacteria</taxon>
        <taxon>Bacillati</taxon>
        <taxon>Actinomycetota</taxon>
        <taxon>Actinomycetes</taxon>
        <taxon>Micrococcales</taxon>
        <taxon>Dermacoccaceae</taxon>
        <taxon>Luteipulveratus</taxon>
    </lineage>
</organism>
<dbReference type="CDD" id="cd06587">
    <property type="entry name" value="VOC"/>
    <property type="match status" value="1"/>
</dbReference>
<proteinExistence type="predicted"/>
<feature type="domain" description="VOC" evidence="1">
    <location>
        <begin position="4"/>
        <end position="118"/>
    </location>
</feature>
<dbReference type="InterPro" id="IPR041581">
    <property type="entry name" value="Glyoxalase_6"/>
</dbReference>
<dbReference type="STRING" id="1631356.VV01_16645"/>
<dbReference type="InterPro" id="IPR037523">
    <property type="entry name" value="VOC_core"/>
</dbReference>
<dbReference type="InterPro" id="IPR029068">
    <property type="entry name" value="Glyas_Bleomycin-R_OHBP_Dase"/>
</dbReference>
<dbReference type="SUPFAM" id="SSF54593">
    <property type="entry name" value="Glyoxalase/Bleomycin resistance protein/Dihydroxybiphenyl dioxygenase"/>
    <property type="match status" value="1"/>
</dbReference>
<dbReference type="Pfam" id="PF18029">
    <property type="entry name" value="Glyoxalase_6"/>
    <property type="match status" value="1"/>
</dbReference>
<keyword evidence="3" id="KW-1185">Reference proteome</keyword>
<dbReference type="AlphaFoldDB" id="A0A0L6CL83"/>
<name>A0A0L6CL83_9MICO</name>
<dbReference type="Gene3D" id="3.10.180.10">
    <property type="entry name" value="2,3-Dihydroxybiphenyl 1,2-Dioxygenase, domain 1"/>
    <property type="match status" value="1"/>
</dbReference>
<evidence type="ECO:0000259" key="1">
    <source>
        <dbReference type="PROSITE" id="PS51819"/>
    </source>
</evidence>
<dbReference type="Proteomes" id="UP000037397">
    <property type="component" value="Unassembled WGS sequence"/>
</dbReference>
<protein>
    <submittedName>
        <fullName evidence="2">Glyoxalase</fullName>
    </submittedName>
</protein>
<dbReference type="EMBL" id="LAIR01000002">
    <property type="protein sequence ID" value="KNX38405.1"/>
    <property type="molecule type" value="Genomic_DNA"/>
</dbReference>
<dbReference type="RefSeq" id="WP_050670859.1">
    <property type="nucleotide sequence ID" value="NZ_LAIR01000002.1"/>
</dbReference>
<reference evidence="3" key="1">
    <citation type="submission" date="2015-03" db="EMBL/GenBank/DDBJ databases">
        <title>Luteipulveratus halotolerans sp. nov., a novel actinobacterium (Dermacoccaceae) from Sarawak, Malaysia.</title>
        <authorList>
            <person name="Juboi H."/>
            <person name="Basik A."/>
            <person name="Shamsul S.S."/>
            <person name="Arnold P."/>
            <person name="Schmitt E.K."/>
            <person name="Sanglier J.-J."/>
            <person name="Yeo T."/>
        </authorList>
    </citation>
    <scope>NUCLEOTIDE SEQUENCE [LARGE SCALE GENOMIC DNA]</scope>
    <source>
        <strain evidence="3">C296001</strain>
    </source>
</reference>
<comment type="caution">
    <text evidence="2">The sequence shown here is derived from an EMBL/GenBank/DDBJ whole genome shotgun (WGS) entry which is preliminary data.</text>
</comment>